<dbReference type="Gene3D" id="3.40.50.300">
    <property type="entry name" value="P-loop containing nucleotide triphosphate hydrolases"/>
    <property type="match status" value="1"/>
</dbReference>
<dbReference type="GO" id="GO:0043531">
    <property type="term" value="F:ADP binding"/>
    <property type="evidence" value="ECO:0007669"/>
    <property type="project" value="InterPro"/>
</dbReference>
<evidence type="ECO:0008006" key="3">
    <source>
        <dbReference type="Google" id="ProtNLM"/>
    </source>
</evidence>
<evidence type="ECO:0000313" key="1">
    <source>
        <dbReference type="EMBL" id="GLY70877.1"/>
    </source>
</evidence>
<comment type="caution">
    <text evidence="1">The sequence shown here is derived from an EMBL/GenBank/DDBJ whole genome shotgun (WGS) entry which is preliminary data.</text>
</comment>
<proteinExistence type="predicted"/>
<protein>
    <recommendedName>
        <fullName evidence="3">NB-ARC domain-containing protein</fullName>
    </recommendedName>
</protein>
<dbReference type="InterPro" id="IPR011990">
    <property type="entry name" value="TPR-like_helical_dom_sf"/>
</dbReference>
<dbReference type="Proteomes" id="UP001165136">
    <property type="component" value="Unassembled WGS sequence"/>
</dbReference>
<dbReference type="InterPro" id="IPR027417">
    <property type="entry name" value="P-loop_NTPase"/>
</dbReference>
<dbReference type="Gene3D" id="1.25.40.10">
    <property type="entry name" value="Tetratricopeptide repeat domain"/>
    <property type="match status" value="1"/>
</dbReference>
<dbReference type="AlphaFoldDB" id="A0A9W6RB55"/>
<organism evidence="1 2">
    <name type="scientific">Amycolatopsis taiwanensis</name>
    <dbReference type="NCBI Taxonomy" id="342230"/>
    <lineage>
        <taxon>Bacteria</taxon>
        <taxon>Bacillati</taxon>
        <taxon>Actinomycetota</taxon>
        <taxon>Actinomycetes</taxon>
        <taxon>Pseudonocardiales</taxon>
        <taxon>Pseudonocardiaceae</taxon>
        <taxon>Amycolatopsis</taxon>
    </lineage>
</organism>
<accession>A0A9W6RB55</accession>
<name>A0A9W6RB55_9PSEU</name>
<dbReference type="SUPFAM" id="SSF52540">
    <property type="entry name" value="P-loop containing nucleoside triphosphate hydrolases"/>
    <property type="match status" value="1"/>
</dbReference>
<dbReference type="SUPFAM" id="SSF48452">
    <property type="entry name" value="TPR-like"/>
    <property type="match status" value="2"/>
</dbReference>
<dbReference type="EMBL" id="BSTI01000027">
    <property type="protein sequence ID" value="GLY70877.1"/>
    <property type="molecule type" value="Genomic_DNA"/>
</dbReference>
<reference evidence="1" key="1">
    <citation type="submission" date="2023-03" db="EMBL/GenBank/DDBJ databases">
        <title>Amycolatopsis taiwanensis NBRC 103393.</title>
        <authorList>
            <person name="Ichikawa N."/>
            <person name="Sato H."/>
            <person name="Tonouchi N."/>
        </authorList>
    </citation>
    <scope>NUCLEOTIDE SEQUENCE</scope>
    <source>
        <strain evidence="1">NBRC 103393</strain>
    </source>
</reference>
<sequence>MSGMAGVGKTALVRGWANRMDEAFPGGTLHADLNGFGATSPEAPEEILTRFLKDLDVEPPTTTLDGLITAFRSATAGRSLLVVLDNARDAAQARPLLPGVGCAVVVTSRVRLESLIAREGAHPLTVQPLERPDAIAMLANSLGADRMRRAGHLVEEIAELVGGLPLALAVVAARLHRHPSEEVRSTRDALRETKTRLDTLSPGRETDLDVRVALSYSHEGLTSTAVELWALLALHPGPTVSSDAAANLAGRDCAADIAELVAAHLLEEPVHRRFAMHDLVRDYGRELTGLLPPGGAEEATTAVFDYLLQHVAACDQALVPGRQLPIPASPIGKVAVPPTARDAMEWLDVEYPTITAALRQAAETGADQHTWLLAVALVTYQWRRSRFADADRYLRTAADAAKRVAGLADQAMVYRMLGGSRWNMKEYPLAEGAQRHAVRLSEEAGDVRGLAYGHIGLAEIHLGRSEHSMARAAYGRACTLFRQLGDELGEADALGGIARVALAEGDHARAVEACSDARDRFAHIRDVNGEASILVLLGDVHADRGDWSRAAANYDLAISHYRSLTRHSHEAKTLVLLAGVLRLDGRTDESEQALRSARDLYHGLGDTPGVDRVTEMLANV</sequence>
<keyword evidence="2" id="KW-1185">Reference proteome</keyword>
<dbReference type="Pfam" id="PF13424">
    <property type="entry name" value="TPR_12"/>
    <property type="match status" value="1"/>
</dbReference>
<dbReference type="PANTHER" id="PTHR47691">
    <property type="entry name" value="REGULATOR-RELATED"/>
    <property type="match status" value="1"/>
</dbReference>
<gene>
    <name evidence="1" type="ORF">Atai01_74960</name>
</gene>
<dbReference type="InterPro" id="IPR019734">
    <property type="entry name" value="TPR_rpt"/>
</dbReference>
<evidence type="ECO:0000313" key="2">
    <source>
        <dbReference type="Proteomes" id="UP001165136"/>
    </source>
</evidence>
<dbReference type="PANTHER" id="PTHR47691:SF3">
    <property type="entry name" value="HTH-TYPE TRANSCRIPTIONAL REGULATOR RV0890C-RELATED"/>
    <property type="match status" value="1"/>
</dbReference>
<dbReference type="SMART" id="SM00028">
    <property type="entry name" value="TPR"/>
    <property type="match status" value="4"/>
</dbReference>